<feature type="compositionally biased region" description="Polar residues" evidence="2">
    <location>
        <begin position="181"/>
        <end position="193"/>
    </location>
</feature>
<evidence type="ECO:0000256" key="1">
    <source>
        <dbReference type="SAM" id="Coils"/>
    </source>
</evidence>
<dbReference type="AlphaFoldDB" id="A0A6A5L033"/>
<feature type="compositionally biased region" description="Basic residues" evidence="2">
    <location>
        <begin position="139"/>
        <end position="154"/>
    </location>
</feature>
<gene>
    <name evidence="3" type="ORF">BDW02DRAFT_267</name>
</gene>
<feature type="coiled-coil region" evidence="1">
    <location>
        <begin position="283"/>
        <end position="395"/>
    </location>
</feature>
<evidence type="ECO:0000313" key="4">
    <source>
        <dbReference type="Proteomes" id="UP000800040"/>
    </source>
</evidence>
<protein>
    <submittedName>
        <fullName evidence="3">Uncharacterized protein</fullName>
    </submittedName>
</protein>
<feature type="compositionally biased region" description="Basic and acidic residues" evidence="2">
    <location>
        <begin position="109"/>
        <end position="119"/>
    </location>
</feature>
<evidence type="ECO:0000256" key="2">
    <source>
        <dbReference type="SAM" id="MobiDB-lite"/>
    </source>
</evidence>
<dbReference type="OrthoDB" id="3694857at2759"/>
<feature type="compositionally biased region" description="Basic and acidic residues" evidence="2">
    <location>
        <begin position="254"/>
        <end position="270"/>
    </location>
</feature>
<feature type="compositionally biased region" description="Polar residues" evidence="2">
    <location>
        <begin position="239"/>
        <end position="251"/>
    </location>
</feature>
<sequence length="521" mass="58488">MGFNSRLTHEHQTDRQRFAPSHSIRATDSPSAPTAASTRHRSPSVLSQQSPTSDIFDRLVFDRQRVYQTRSTASFALRSNPNGVEKRLPITPLTGELGHGNSPNFHTTTYEEKPSDHGDASLLKHLNDPMAARTTAGSRARKPQTKKTSAKRKGKTTDEKPDRRPITQPKSPRPMKVRKTAANSKKTLVNKTVGTHPRHAMSEGSLVGTDSKKFIIISDDEDDGGFGGGTMDTARKNHTVQLPSAQRTSPSDAIKQEDSERSESDTHPESIPENLQSDMTRMQIEYTQQIQQLRQEVDAAKAERDEIRGQMEQKMHDKEVLYFQAETRARSQYTALQNELESTEESVRIVAAERDQLRIDIDNREARNNQLQKELENEKRVLEQAKKEHATIAEDIMKSRDIKSHTPPRPGTDEYPKTGFSSINRLPLSPASLFVPSNRATLSPAPSSPSCEEEGKKLENVRNTYMKVKRRFDLLRSVSINLVSCTKSMDLSSFGEFGSYLRQLKMALELDGDEKQGLGRG</sequence>
<keyword evidence="4" id="KW-1185">Reference proteome</keyword>
<dbReference type="Proteomes" id="UP000800040">
    <property type="component" value="Unassembled WGS sequence"/>
</dbReference>
<accession>A0A6A5L033</accession>
<feature type="compositionally biased region" description="Basic and acidic residues" evidence="2">
    <location>
        <begin position="155"/>
        <end position="165"/>
    </location>
</feature>
<organism evidence="3 4">
    <name type="scientific">Decorospora gaudefroyi</name>
    <dbReference type="NCBI Taxonomy" id="184978"/>
    <lineage>
        <taxon>Eukaryota</taxon>
        <taxon>Fungi</taxon>
        <taxon>Dikarya</taxon>
        <taxon>Ascomycota</taxon>
        <taxon>Pezizomycotina</taxon>
        <taxon>Dothideomycetes</taxon>
        <taxon>Pleosporomycetidae</taxon>
        <taxon>Pleosporales</taxon>
        <taxon>Pleosporineae</taxon>
        <taxon>Pleosporaceae</taxon>
        <taxon>Decorospora</taxon>
    </lineage>
</organism>
<feature type="region of interest" description="Disordered" evidence="2">
    <location>
        <begin position="78"/>
        <end position="205"/>
    </location>
</feature>
<feature type="compositionally biased region" description="Basic and acidic residues" evidence="2">
    <location>
        <begin position="7"/>
        <end position="17"/>
    </location>
</feature>
<dbReference type="EMBL" id="ML975244">
    <property type="protein sequence ID" value="KAF1839553.1"/>
    <property type="molecule type" value="Genomic_DNA"/>
</dbReference>
<feature type="compositionally biased region" description="Low complexity" evidence="2">
    <location>
        <begin position="26"/>
        <end position="37"/>
    </location>
</feature>
<feature type="region of interest" description="Disordered" evidence="2">
    <location>
        <begin position="1"/>
        <end position="51"/>
    </location>
</feature>
<keyword evidence="1" id="KW-0175">Coiled coil</keyword>
<proteinExistence type="predicted"/>
<reference evidence="3" key="1">
    <citation type="submission" date="2020-01" db="EMBL/GenBank/DDBJ databases">
        <authorList>
            <consortium name="DOE Joint Genome Institute"/>
            <person name="Haridas S."/>
            <person name="Albert R."/>
            <person name="Binder M."/>
            <person name="Bloem J."/>
            <person name="Labutti K."/>
            <person name="Salamov A."/>
            <person name="Andreopoulos B."/>
            <person name="Baker S.E."/>
            <person name="Barry K."/>
            <person name="Bills G."/>
            <person name="Bluhm B.H."/>
            <person name="Cannon C."/>
            <person name="Castanera R."/>
            <person name="Culley D.E."/>
            <person name="Daum C."/>
            <person name="Ezra D."/>
            <person name="Gonzalez J.B."/>
            <person name="Henrissat B."/>
            <person name="Kuo A."/>
            <person name="Liang C."/>
            <person name="Lipzen A."/>
            <person name="Lutzoni F."/>
            <person name="Magnuson J."/>
            <person name="Mondo S."/>
            <person name="Nolan M."/>
            <person name="Ohm R."/>
            <person name="Pangilinan J."/>
            <person name="Park H.-J."/>
            <person name="Ramirez L."/>
            <person name="Alfaro M."/>
            <person name="Sun H."/>
            <person name="Tritt A."/>
            <person name="Yoshinaga Y."/>
            <person name="Zwiers L.-H."/>
            <person name="Turgeon B.G."/>
            <person name="Goodwin S.B."/>
            <person name="Spatafora J.W."/>
            <person name="Crous P.W."/>
            <person name="Grigoriev I.V."/>
        </authorList>
    </citation>
    <scope>NUCLEOTIDE SEQUENCE</scope>
    <source>
        <strain evidence="3">P77</strain>
    </source>
</reference>
<feature type="region of interest" description="Disordered" evidence="2">
    <location>
        <begin position="239"/>
        <end position="277"/>
    </location>
</feature>
<evidence type="ECO:0000313" key="3">
    <source>
        <dbReference type="EMBL" id="KAF1839553.1"/>
    </source>
</evidence>
<name>A0A6A5L033_9PLEO</name>